<gene>
    <name evidence="1" type="ORF">jhhlp_006677</name>
</gene>
<dbReference type="OrthoDB" id="3431997at2759"/>
<evidence type="ECO:0000313" key="1">
    <source>
        <dbReference type="EMBL" id="PKS08065.1"/>
    </source>
</evidence>
<comment type="caution">
    <text evidence="1">The sequence shown here is derived from an EMBL/GenBank/DDBJ whole genome shotgun (WGS) entry which is preliminary data.</text>
</comment>
<reference evidence="1 2" key="1">
    <citation type="journal article" date="2017" name="G3 (Bethesda)">
        <title>First Draft Genome Sequence of the Pathogenic Fungus Lomentospora prolificans (Formerly Scedosporium prolificans).</title>
        <authorList>
            <person name="Luo R."/>
            <person name="Zimin A."/>
            <person name="Workman R."/>
            <person name="Fan Y."/>
            <person name="Pertea G."/>
            <person name="Grossman N."/>
            <person name="Wear M.P."/>
            <person name="Jia B."/>
            <person name="Miller H."/>
            <person name="Casadevall A."/>
            <person name="Timp W."/>
            <person name="Zhang S.X."/>
            <person name="Salzberg S.L."/>
        </authorList>
    </citation>
    <scope>NUCLEOTIDE SEQUENCE [LARGE SCALE GENOMIC DNA]</scope>
    <source>
        <strain evidence="1 2">JHH-5317</strain>
    </source>
</reference>
<keyword evidence="2" id="KW-1185">Reference proteome</keyword>
<dbReference type="Proteomes" id="UP000233524">
    <property type="component" value="Unassembled WGS sequence"/>
</dbReference>
<organism evidence="1 2">
    <name type="scientific">Lomentospora prolificans</name>
    <dbReference type="NCBI Taxonomy" id="41688"/>
    <lineage>
        <taxon>Eukaryota</taxon>
        <taxon>Fungi</taxon>
        <taxon>Dikarya</taxon>
        <taxon>Ascomycota</taxon>
        <taxon>Pezizomycotina</taxon>
        <taxon>Sordariomycetes</taxon>
        <taxon>Hypocreomycetidae</taxon>
        <taxon>Microascales</taxon>
        <taxon>Microascaceae</taxon>
        <taxon>Lomentospora</taxon>
    </lineage>
</organism>
<sequence length="133" mass="14386">MDVGEGAGRRLERFEWRRSHGQEVKSVGQSSWGWKLVRLGAGGAEADDQVNYDDEGPLTRNGLTSDGKEVVAVWADSNSWKSISKVGELQFLSSGASGELGIRWSLMALMSCLCMWQKMMQNSVASSAAAVAS</sequence>
<accession>A0A2N3N6K4</accession>
<dbReference type="AlphaFoldDB" id="A0A2N3N6K4"/>
<name>A0A2N3N6K4_9PEZI</name>
<dbReference type="VEuPathDB" id="FungiDB:jhhlp_006677"/>
<dbReference type="EMBL" id="NLAX01000701">
    <property type="protein sequence ID" value="PKS08065.1"/>
    <property type="molecule type" value="Genomic_DNA"/>
</dbReference>
<evidence type="ECO:0000313" key="2">
    <source>
        <dbReference type="Proteomes" id="UP000233524"/>
    </source>
</evidence>
<proteinExistence type="predicted"/>
<dbReference type="InParanoid" id="A0A2N3N6K4"/>
<protein>
    <submittedName>
        <fullName evidence="1">Uncharacterized protein</fullName>
    </submittedName>
</protein>